<evidence type="ECO:0000256" key="1">
    <source>
        <dbReference type="ARBA" id="ARBA00004555"/>
    </source>
</evidence>
<dbReference type="PRINTS" id="PR00328">
    <property type="entry name" value="SAR1GTPBP"/>
</dbReference>
<evidence type="ECO:0000313" key="13">
    <source>
        <dbReference type="Proteomes" id="UP000663881"/>
    </source>
</evidence>
<comment type="subcellular location">
    <subcellularLocation>
        <location evidence="1">Golgi apparatus</location>
    </subcellularLocation>
</comment>
<sequence>MQVLFFSEIKSYFHDDKHKVSDVGGRDKIRLLWRHYFENTQGLIFVIDSHDVERLDVARDDIWRILGADELREIPLLIYFNKIDLPNGLKQEYAIKELKLNDIRNRNWHLQPCSAYTGDGVHEGLDWLVREMKSPLSSQSTTSTTANDMNQAENQSLQWLSQVDNETNEEFAEKFVKHDLSSETFDHRTLIRILWCSLKIFGRKE</sequence>
<keyword evidence="3" id="KW-0813">Transport</keyword>
<keyword evidence="7" id="KW-0653">Protein transport</keyword>
<dbReference type="InterPro" id="IPR006689">
    <property type="entry name" value="Small_GTPase_ARF/SAR"/>
</dbReference>
<dbReference type="InterPro" id="IPR024156">
    <property type="entry name" value="Small_GTPase_ARF"/>
</dbReference>
<gene>
    <name evidence="12" type="ORF">OKA104_LOCUS46434</name>
</gene>
<dbReference type="PROSITE" id="PS51417">
    <property type="entry name" value="ARF"/>
    <property type="match status" value="1"/>
</dbReference>
<evidence type="ECO:0000256" key="4">
    <source>
        <dbReference type="ARBA" id="ARBA00022707"/>
    </source>
</evidence>
<dbReference type="CDD" id="cd00878">
    <property type="entry name" value="Arf_Arl"/>
    <property type="match status" value="1"/>
</dbReference>
<keyword evidence="10" id="KW-0449">Lipoprotein</keyword>
<dbReference type="Proteomes" id="UP000663881">
    <property type="component" value="Unassembled WGS sequence"/>
</dbReference>
<reference evidence="12" key="1">
    <citation type="submission" date="2021-02" db="EMBL/GenBank/DDBJ databases">
        <authorList>
            <person name="Nowell W R."/>
        </authorList>
    </citation>
    <scope>NUCLEOTIDE SEQUENCE</scope>
</reference>
<evidence type="ECO:0000256" key="11">
    <source>
        <dbReference type="PIRSR" id="PIRSR606689-1"/>
    </source>
</evidence>
<dbReference type="GO" id="GO:0003924">
    <property type="term" value="F:GTPase activity"/>
    <property type="evidence" value="ECO:0007669"/>
    <property type="project" value="InterPro"/>
</dbReference>
<evidence type="ECO:0000256" key="3">
    <source>
        <dbReference type="ARBA" id="ARBA00022448"/>
    </source>
</evidence>
<feature type="binding site" evidence="11">
    <location>
        <position position="25"/>
    </location>
    <ligand>
        <name>GTP</name>
        <dbReference type="ChEBI" id="CHEBI:37565"/>
    </ligand>
</feature>
<keyword evidence="9 11" id="KW-0342">GTP-binding</keyword>
<dbReference type="EMBL" id="CAJOAY010016882">
    <property type="protein sequence ID" value="CAF4305512.1"/>
    <property type="molecule type" value="Genomic_DNA"/>
</dbReference>
<evidence type="ECO:0000256" key="6">
    <source>
        <dbReference type="ARBA" id="ARBA00022892"/>
    </source>
</evidence>
<evidence type="ECO:0000313" key="12">
    <source>
        <dbReference type="EMBL" id="CAF4305512.1"/>
    </source>
</evidence>
<evidence type="ECO:0000256" key="10">
    <source>
        <dbReference type="ARBA" id="ARBA00023288"/>
    </source>
</evidence>
<keyword evidence="6" id="KW-0931">ER-Golgi transport</keyword>
<comment type="similarity">
    <text evidence="2">Belongs to the small GTPase superfamily. Arf family.</text>
</comment>
<keyword evidence="5 11" id="KW-0547">Nucleotide-binding</keyword>
<evidence type="ECO:0000256" key="2">
    <source>
        <dbReference type="ARBA" id="ARBA00010290"/>
    </source>
</evidence>
<keyword evidence="4" id="KW-0519">Myristate</keyword>
<dbReference type="PANTHER" id="PTHR11711">
    <property type="entry name" value="ADP RIBOSYLATION FACTOR-RELATED"/>
    <property type="match status" value="1"/>
</dbReference>
<evidence type="ECO:0000256" key="9">
    <source>
        <dbReference type="ARBA" id="ARBA00023134"/>
    </source>
</evidence>
<name>A0A820I9A7_9BILA</name>
<dbReference type="GO" id="GO:0005794">
    <property type="term" value="C:Golgi apparatus"/>
    <property type="evidence" value="ECO:0007669"/>
    <property type="project" value="UniProtKB-SubCell"/>
</dbReference>
<comment type="caution">
    <text evidence="12">The sequence shown here is derived from an EMBL/GenBank/DDBJ whole genome shotgun (WGS) entry which is preliminary data.</text>
</comment>
<dbReference type="InterPro" id="IPR027417">
    <property type="entry name" value="P-loop_NTPase"/>
</dbReference>
<protein>
    <submittedName>
        <fullName evidence="12">Uncharacterized protein</fullName>
    </submittedName>
</protein>
<evidence type="ECO:0000256" key="5">
    <source>
        <dbReference type="ARBA" id="ARBA00022741"/>
    </source>
</evidence>
<organism evidence="12 13">
    <name type="scientific">Adineta steineri</name>
    <dbReference type="NCBI Taxonomy" id="433720"/>
    <lineage>
        <taxon>Eukaryota</taxon>
        <taxon>Metazoa</taxon>
        <taxon>Spiralia</taxon>
        <taxon>Gnathifera</taxon>
        <taxon>Rotifera</taxon>
        <taxon>Eurotatoria</taxon>
        <taxon>Bdelloidea</taxon>
        <taxon>Adinetida</taxon>
        <taxon>Adinetidae</taxon>
        <taxon>Adineta</taxon>
    </lineage>
</organism>
<dbReference type="SMART" id="SM00177">
    <property type="entry name" value="ARF"/>
    <property type="match status" value="1"/>
</dbReference>
<feature type="non-terminal residue" evidence="12">
    <location>
        <position position="205"/>
    </location>
</feature>
<evidence type="ECO:0000256" key="7">
    <source>
        <dbReference type="ARBA" id="ARBA00022927"/>
    </source>
</evidence>
<dbReference type="GO" id="GO:0005525">
    <property type="term" value="F:GTP binding"/>
    <property type="evidence" value="ECO:0007669"/>
    <property type="project" value="UniProtKB-KW"/>
</dbReference>
<feature type="binding site" evidence="11">
    <location>
        <begin position="81"/>
        <end position="84"/>
    </location>
    <ligand>
        <name>GTP</name>
        <dbReference type="ChEBI" id="CHEBI:37565"/>
    </ligand>
</feature>
<evidence type="ECO:0000256" key="8">
    <source>
        <dbReference type="ARBA" id="ARBA00023034"/>
    </source>
</evidence>
<dbReference type="Pfam" id="PF00025">
    <property type="entry name" value="Arf"/>
    <property type="match status" value="1"/>
</dbReference>
<dbReference type="SUPFAM" id="SSF52540">
    <property type="entry name" value="P-loop containing nucleoside triphosphate hydrolases"/>
    <property type="match status" value="1"/>
</dbReference>
<dbReference type="GO" id="GO:0016192">
    <property type="term" value="P:vesicle-mediated transport"/>
    <property type="evidence" value="ECO:0007669"/>
    <property type="project" value="UniProtKB-KW"/>
</dbReference>
<dbReference type="FunFam" id="3.40.50.300:FF:003500">
    <property type="entry name" value="ADP-ribosylation factor 1"/>
    <property type="match status" value="1"/>
</dbReference>
<proteinExistence type="inferred from homology"/>
<dbReference type="GO" id="GO:0015031">
    <property type="term" value="P:protein transport"/>
    <property type="evidence" value="ECO:0007669"/>
    <property type="project" value="UniProtKB-KW"/>
</dbReference>
<dbReference type="AlphaFoldDB" id="A0A820I9A7"/>
<keyword evidence="8" id="KW-0333">Golgi apparatus</keyword>
<dbReference type="Gene3D" id="3.40.50.300">
    <property type="entry name" value="P-loop containing nucleotide triphosphate hydrolases"/>
    <property type="match status" value="1"/>
</dbReference>
<accession>A0A820I9A7</accession>